<sequence length="549" mass="60439">MKKYIFCTLLLLVFLKSNSQTVGLLQHDTGTLDDGYVLFAPISSTNTYLIDKCGKQVKTWASTYRPGQSVYILPDGTLLRSGNANNTTFTAGGKGGIIQKIDWNGNLTWSYTISNTLECQHHDIKALPNGNVLAIVWESKTNTEATAQGRNPSLVPATVWSEKIIEIQPVGATGGNIVWEWHLWDHLVQDFDVTKPNYGSVSTSPQLLNMNFEASATNSDWIHLNSIDYNVTLDQILLSSHAFDEVWIIDHSTTTAQAASHTEGNSGKGGDLLYRWGNPQAYNNGNATNQKLFGQHNANWIESGLPYQNQIMIFNNGNGRTGGNYSTVEIINPPVNGYNYTATLPYGPTITSWIYNSGNPNTIYAANISGSQQLSNGNVILCDGPLGTFREVNSAGTTVWKYINPINNTGIISQGTTPTQNITFRSSFYPSNYIGFSGQDLTASSTIESSNTVSASCNLTLSNVENKIENDVLIYPNPAQDFITIKSKITETDLKVELINEFGKVVKEDKILQGNNLSIFETHTIHNGFYFMKISNENASKTYKVIINK</sequence>
<dbReference type="GO" id="GO:0004062">
    <property type="term" value="F:aryl sulfotransferase activity"/>
    <property type="evidence" value="ECO:0007669"/>
    <property type="project" value="InterPro"/>
</dbReference>
<evidence type="ECO:0000256" key="1">
    <source>
        <dbReference type="ARBA" id="ARBA00022729"/>
    </source>
</evidence>
<protein>
    <submittedName>
        <fullName evidence="4">Por secretion system C-terminal sorting domain-containing protein</fullName>
    </submittedName>
</protein>
<dbReference type="EMBL" id="FOJT01000006">
    <property type="protein sequence ID" value="SFB28890.1"/>
    <property type="molecule type" value="Genomic_DNA"/>
</dbReference>
<dbReference type="AlphaFoldDB" id="A0A1I0ZWS6"/>
<feature type="signal peptide" evidence="2">
    <location>
        <begin position="1"/>
        <end position="19"/>
    </location>
</feature>
<feature type="chain" id="PRO_5011526313" evidence="2">
    <location>
        <begin position="20"/>
        <end position="549"/>
    </location>
</feature>
<evidence type="ECO:0000313" key="4">
    <source>
        <dbReference type="EMBL" id="SFB28890.1"/>
    </source>
</evidence>
<accession>A0A1I0ZWS6</accession>
<proteinExistence type="predicted"/>
<feature type="domain" description="Secretion system C-terminal sorting" evidence="3">
    <location>
        <begin position="474"/>
        <end position="547"/>
    </location>
</feature>
<dbReference type="InterPro" id="IPR026444">
    <property type="entry name" value="Secre_tail"/>
</dbReference>
<organism evidence="4 5">
    <name type="scientific">Flavobacterium swingsii</name>
    <dbReference type="NCBI Taxonomy" id="498292"/>
    <lineage>
        <taxon>Bacteria</taxon>
        <taxon>Pseudomonadati</taxon>
        <taxon>Bacteroidota</taxon>
        <taxon>Flavobacteriia</taxon>
        <taxon>Flavobacteriales</taxon>
        <taxon>Flavobacteriaceae</taxon>
        <taxon>Flavobacterium</taxon>
    </lineage>
</organism>
<dbReference type="PANTHER" id="PTHR35340">
    <property type="entry name" value="PQQ ENZYME REPEAT PROTEIN-RELATED"/>
    <property type="match status" value="1"/>
</dbReference>
<evidence type="ECO:0000256" key="2">
    <source>
        <dbReference type="SAM" id="SignalP"/>
    </source>
</evidence>
<dbReference type="PANTHER" id="PTHR35340:SF5">
    <property type="entry name" value="ASST-DOMAIN-CONTAINING PROTEIN"/>
    <property type="match status" value="1"/>
</dbReference>
<evidence type="ECO:0000259" key="3">
    <source>
        <dbReference type="Pfam" id="PF18962"/>
    </source>
</evidence>
<dbReference type="Proteomes" id="UP000199604">
    <property type="component" value="Unassembled WGS sequence"/>
</dbReference>
<dbReference type="Pfam" id="PF05935">
    <property type="entry name" value="Arylsulfotrans"/>
    <property type="match status" value="1"/>
</dbReference>
<dbReference type="InterPro" id="IPR053143">
    <property type="entry name" value="Arylsulfate_ST"/>
</dbReference>
<name>A0A1I0ZWS6_9FLAO</name>
<dbReference type="SUPFAM" id="SSF63829">
    <property type="entry name" value="Calcium-dependent phosphotriesterase"/>
    <property type="match status" value="1"/>
</dbReference>
<dbReference type="Pfam" id="PF18962">
    <property type="entry name" value="Por_Secre_tail"/>
    <property type="match status" value="1"/>
</dbReference>
<keyword evidence="5" id="KW-1185">Reference proteome</keyword>
<gene>
    <name evidence="4" type="ORF">SAMN05660845_2421</name>
</gene>
<dbReference type="STRING" id="498292.SAMN05660845_2421"/>
<reference evidence="5" key="1">
    <citation type="submission" date="2016-10" db="EMBL/GenBank/DDBJ databases">
        <authorList>
            <person name="Varghese N."/>
            <person name="Submissions S."/>
        </authorList>
    </citation>
    <scope>NUCLEOTIDE SEQUENCE [LARGE SCALE GENOMIC DNA]</scope>
    <source>
        <strain evidence="5">DSM 21789</strain>
    </source>
</reference>
<dbReference type="RefSeq" id="WP_244148528.1">
    <property type="nucleotide sequence ID" value="NZ_FOJT01000006.1"/>
</dbReference>
<dbReference type="NCBIfam" id="TIGR04183">
    <property type="entry name" value="Por_Secre_tail"/>
    <property type="match status" value="1"/>
</dbReference>
<keyword evidence="1 2" id="KW-0732">Signal</keyword>
<evidence type="ECO:0000313" key="5">
    <source>
        <dbReference type="Proteomes" id="UP000199604"/>
    </source>
</evidence>
<dbReference type="InterPro" id="IPR010262">
    <property type="entry name" value="Arylsulfotransferase_bact"/>
</dbReference>